<comment type="caution">
    <text evidence="2">The sequence shown here is derived from an EMBL/GenBank/DDBJ whole genome shotgun (WGS) entry which is preliminary data.</text>
</comment>
<gene>
    <name evidence="2" type="ORF">BCR33DRAFT_502649</name>
</gene>
<evidence type="ECO:0000313" key="2">
    <source>
        <dbReference type="EMBL" id="ORY51092.1"/>
    </source>
</evidence>
<feature type="region of interest" description="Disordered" evidence="1">
    <location>
        <begin position="54"/>
        <end position="126"/>
    </location>
</feature>
<name>A0A1Y2CVP0_9FUNG</name>
<organism evidence="2 3">
    <name type="scientific">Rhizoclosmatium globosum</name>
    <dbReference type="NCBI Taxonomy" id="329046"/>
    <lineage>
        <taxon>Eukaryota</taxon>
        <taxon>Fungi</taxon>
        <taxon>Fungi incertae sedis</taxon>
        <taxon>Chytridiomycota</taxon>
        <taxon>Chytridiomycota incertae sedis</taxon>
        <taxon>Chytridiomycetes</taxon>
        <taxon>Chytridiales</taxon>
        <taxon>Chytriomycetaceae</taxon>
        <taxon>Rhizoclosmatium</taxon>
    </lineage>
</organism>
<dbReference type="OrthoDB" id="2163186at2759"/>
<proteinExistence type="predicted"/>
<dbReference type="AlphaFoldDB" id="A0A1Y2CVP0"/>
<accession>A0A1Y2CVP0</accession>
<feature type="compositionally biased region" description="Low complexity" evidence="1">
    <location>
        <begin position="54"/>
        <end position="71"/>
    </location>
</feature>
<sequence>MPTQKDSDWSCGIDGLTPLELTFATEERTQEWMSRCAFISDSCPIYEYSPFSSSNNNNTDNDPSLNPSDNSISFPTPNPSPLKSKLQSKRQKAQAVSQPMLHFPPSTPIDASSSSSSSSAMIPHPQGNDAVKLQEATTLLQSTLGSPYRRRRRGMSLAAKTEHLTVALESLRQKRSAEQAGLIHLLKTKDSVLGNYGKELRRFVGGEEGGDYEMEMMTLNRPS</sequence>
<dbReference type="Proteomes" id="UP000193642">
    <property type="component" value="Unassembled WGS sequence"/>
</dbReference>
<evidence type="ECO:0000313" key="3">
    <source>
        <dbReference type="Proteomes" id="UP000193642"/>
    </source>
</evidence>
<dbReference type="EMBL" id="MCGO01000006">
    <property type="protein sequence ID" value="ORY51092.1"/>
    <property type="molecule type" value="Genomic_DNA"/>
</dbReference>
<protein>
    <submittedName>
        <fullName evidence="2">Uncharacterized protein</fullName>
    </submittedName>
</protein>
<reference evidence="2 3" key="1">
    <citation type="submission" date="2016-07" db="EMBL/GenBank/DDBJ databases">
        <title>Pervasive Adenine N6-methylation of Active Genes in Fungi.</title>
        <authorList>
            <consortium name="DOE Joint Genome Institute"/>
            <person name="Mondo S.J."/>
            <person name="Dannebaum R.O."/>
            <person name="Kuo R.C."/>
            <person name="Labutti K."/>
            <person name="Haridas S."/>
            <person name="Kuo A."/>
            <person name="Salamov A."/>
            <person name="Ahrendt S.R."/>
            <person name="Lipzen A."/>
            <person name="Sullivan W."/>
            <person name="Andreopoulos W.B."/>
            <person name="Clum A."/>
            <person name="Lindquist E."/>
            <person name="Daum C."/>
            <person name="Ramamoorthy G.K."/>
            <person name="Gryganskyi A."/>
            <person name="Culley D."/>
            <person name="Magnuson J.K."/>
            <person name="James T.Y."/>
            <person name="O'Malley M.A."/>
            <person name="Stajich J.E."/>
            <person name="Spatafora J.W."/>
            <person name="Visel A."/>
            <person name="Grigoriev I.V."/>
        </authorList>
    </citation>
    <scope>NUCLEOTIDE SEQUENCE [LARGE SCALE GENOMIC DNA]</scope>
    <source>
        <strain evidence="2 3">JEL800</strain>
    </source>
</reference>
<evidence type="ECO:0000256" key="1">
    <source>
        <dbReference type="SAM" id="MobiDB-lite"/>
    </source>
</evidence>
<keyword evidence="3" id="KW-1185">Reference proteome</keyword>